<comment type="caution">
    <text evidence="2">The sequence shown here is derived from an EMBL/GenBank/DDBJ whole genome shotgun (WGS) entry which is preliminary data.</text>
</comment>
<dbReference type="EMBL" id="JACIFF010000005">
    <property type="protein sequence ID" value="MBB4079699.1"/>
    <property type="molecule type" value="Genomic_DNA"/>
</dbReference>
<dbReference type="InterPro" id="IPR037026">
    <property type="entry name" value="Vgr_OB-fold_dom_sf"/>
</dbReference>
<dbReference type="InterPro" id="IPR006533">
    <property type="entry name" value="T6SS_Vgr_RhsGE"/>
</dbReference>
<organism evidence="2 3">
    <name type="scientific">Neolewinella aquimaris</name>
    <dbReference type="NCBI Taxonomy" id="1835722"/>
    <lineage>
        <taxon>Bacteria</taxon>
        <taxon>Pseudomonadati</taxon>
        <taxon>Bacteroidota</taxon>
        <taxon>Saprospiria</taxon>
        <taxon>Saprospirales</taxon>
        <taxon>Lewinellaceae</taxon>
        <taxon>Neolewinella</taxon>
    </lineage>
</organism>
<protein>
    <submittedName>
        <fullName evidence="2">Rhs element Vgr protein</fullName>
    </submittedName>
</protein>
<dbReference type="NCBIfam" id="TIGR01646">
    <property type="entry name" value="vgr_GE"/>
    <property type="match status" value="1"/>
</dbReference>
<evidence type="ECO:0000313" key="3">
    <source>
        <dbReference type="Proteomes" id="UP000576209"/>
    </source>
</evidence>
<dbReference type="Pfam" id="PF05954">
    <property type="entry name" value="Phage_GPD"/>
    <property type="match status" value="1"/>
</dbReference>
<accession>A0A840ED19</accession>
<dbReference type="InterPro" id="IPR006531">
    <property type="entry name" value="Gp5/Vgr_OB"/>
</dbReference>
<feature type="domain" description="Gp5/Type VI secretion system Vgr protein OB-fold" evidence="1">
    <location>
        <begin position="379"/>
        <end position="453"/>
    </location>
</feature>
<proteinExistence type="predicted"/>
<sequence length="591" mass="63468">MNNAQTLPDDSIAGAVTFDLLTDGQAVPPTIEVLSLQVNNTVNRIPFARLNIRDGDAGAATFPISEGDTFLPGKELEIKVGYDGDNDSIFRGKIVKQRIKVREGGESFLQLECKSAAFAMTLGRKNRYFTDSKDSDVFETILGEYGLADRVDDTTVTHRELVQYHVTDWDYLLTRAEANGMLVIVKDGKVNIVPPEISGSPVLQLSYGGNLLAFDAEMDATHQWKSVTAQAWNPADQALFEASTSSVPFAENGNISGEKLAEIGGLDSYDIRHAGFLAEDELQRWSDATLLKSRLAKIRGSVRFISPTVILPGDVVELQGMGDRFNGEVFVTGVNYELIDGTTFVDAQFGLSPRWFAEEFDVSAPAAARVNPAVSGLQIATVKQLEGDPEGEDRILVVLPLVDGAGDGTWARLASLDAGNNRGWVIRPEIGDEVIVGFVNEDPRDAVVLGQLHSSSNPAPIPATDDNHLKGYTSRSEMHLSFDDDQKIITVDTPAGNKLVLSEADQAITIEDQNGNKIVLDPDGITITSAKDIVMEAPTGKIDIAAGMDLGVEGLNVNLSAQTQLKAEGSAAAELSSGGTTTVKGSMLMLN</sequence>
<dbReference type="SUPFAM" id="SSF69279">
    <property type="entry name" value="Phage tail proteins"/>
    <property type="match status" value="1"/>
</dbReference>
<dbReference type="RefSeq" id="WP_183495930.1">
    <property type="nucleotide sequence ID" value="NZ_JACIFF010000005.1"/>
</dbReference>
<evidence type="ECO:0000259" key="1">
    <source>
        <dbReference type="Pfam" id="PF04717"/>
    </source>
</evidence>
<dbReference type="Gene3D" id="2.40.50.230">
    <property type="entry name" value="Gp5 N-terminal domain"/>
    <property type="match status" value="1"/>
</dbReference>
<dbReference type="SUPFAM" id="SSF69255">
    <property type="entry name" value="gp5 N-terminal domain-like"/>
    <property type="match status" value="1"/>
</dbReference>
<gene>
    <name evidence="2" type="ORF">GGR28_002324</name>
</gene>
<dbReference type="Gene3D" id="3.55.50.10">
    <property type="entry name" value="Baseplate protein-like domains"/>
    <property type="match status" value="1"/>
</dbReference>
<name>A0A840ED19_9BACT</name>
<evidence type="ECO:0000313" key="2">
    <source>
        <dbReference type="EMBL" id="MBB4079699.1"/>
    </source>
</evidence>
<reference evidence="2 3" key="1">
    <citation type="submission" date="2020-08" db="EMBL/GenBank/DDBJ databases">
        <title>Genomic Encyclopedia of Type Strains, Phase IV (KMG-IV): sequencing the most valuable type-strain genomes for metagenomic binning, comparative biology and taxonomic classification.</title>
        <authorList>
            <person name="Goeker M."/>
        </authorList>
    </citation>
    <scope>NUCLEOTIDE SEQUENCE [LARGE SCALE GENOMIC DNA]</scope>
    <source>
        <strain evidence="2 3">DSM 105137</strain>
    </source>
</reference>
<dbReference type="AlphaFoldDB" id="A0A840ED19"/>
<dbReference type="Gene3D" id="2.30.110.50">
    <property type="match status" value="1"/>
</dbReference>
<keyword evidence="3" id="KW-1185">Reference proteome</keyword>
<dbReference type="Proteomes" id="UP000576209">
    <property type="component" value="Unassembled WGS sequence"/>
</dbReference>
<dbReference type="Pfam" id="PF04717">
    <property type="entry name" value="Phage_base_V"/>
    <property type="match status" value="1"/>
</dbReference>